<dbReference type="Proteomes" id="UP001597119">
    <property type="component" value="Unassembled WGS sequence"/>
</dbReference>
<organism evidence="2 3">
    <name type="scientific">Halorientalis brevis</name>
    <dbReference type="NCBI Taxonomy" id="1126241"/>
    <lineage>
        <taxon>Archaea</taxon>
        <taxon>Methanobacteriati</taxon>
        <taxon>Methanobacteriota</taxon>
        <taxon>Stenosarchaea group</taxon>
        <taxon>Halobacteria</taxon>
        <taxon>Halobacteriales</taxon>
        <taxon>Haloarculaceae</taxon>
        <taxon>Halorientalis</taxon>
    </lineage>
</organism>
<keyword evidence="3" id="KW-1185">Reference proteome</keyword>
<evidence type="ECO:0000313" key="2">
    <source>
        <dbReference type="EMBL" id="MFD1589000.1"/>
    </source>
</evidence>
<protein>
    <submittedName>
        <fullName evidence="2">Uncharacterized protein</fullName>
    </submittedName>
</protein>
<dbReference type="AlphaFoldDB" id="A0ABD6CHC4"/>
<dbReference type="RefSeq" id="WP_247378651.1">
    <property type="nucleotide sequence ID" value="NZ_JALLGV010000005.1"/>
</dbReference>
<dbReference type="EMBL" id="JBHUDJ010000014">
    <property type="protein sequence ID" value="MFD1589000.1"/>
    <property type="molecule type" value="Genomic_DNA"/>
</dbReference>
<comment type="caution">
    <text evidence="2">The sequence shown here is derived from an EMBL/GenBank/DDBJ whole genome shotgun (WGS) entry which is preliminary data.</text>
</comment>
<sequence length="45" mass="5063">MSPTDLLTVVMVALTLLWVTDLFLESARTHTRVETCQTPDEDVDV</sequence>
<proteinExistence type="predicted"/>
<gene>
    <name evidence="2" type="ORF">ACFR9U_18630</name>
</gene>
<reference evidence="2 3" key="1">
    <citation type="journal article" date="2019" name="Int. J. Syst. Evol. Microbiol.">
        <title>The Global Catalogue of Microorganisms (GCM) 10K type strain sequencing project: providing services to taxonomists for standard genome sequencing and annotation.</title>
        <authorList>
            <consortium name="The Broad Institute Genomics Platform"/>
            <consortium name="The Broad Institute Genome Sequencing Center for Infectious Disease"/>
            <person name="Wu L."/>
            <person name="Ma J."/>
        </authorList>
    </citation>
    <scope>NUCLEOTIDE SEQUENCE [LARGE SCALE GENOMIC DNA]</scope>
    <source>
        <strain evidence="2 3">CGMCC 1.12125</strain>
    </source>
</reference>
<feature type="transmembrane region" description="Helical" evidence="1">
    <location>
        <begin position="6"/>
        <end position="24"/>
    </location>
</feature>
<keyword evidence="1" id="KW-0472">Membrane</keyword>
<keyword evidence="1" id="KW-0812">Transmembrane</keyword>
<name>A0ABD6CHC4_9EURY</name>
<keyword evidence="1" id="KW-1133">Transmembrane helix</keyword>
<evidence type="ECO:0000256" key="1">
    <source>
        <dbReference type="SAM" id="Phobius"/>
    </source>
</evidence>
<accession>A0ABD6CHC4</accession>
<evidence type="ECO:0000313" key="3">
    <source>
        <dbReference type="Proteomes" id="UP001597119"/>
    </source>
</evidence>